<evidence type="ECO:0000313" key="4">
    <source>
        <dbReference type="Proteomes" id="UP000824890"/>
    </source>
</evidence>
<name>A0ABQ8D9J9_BRANA</name>
<organism evidence="3 4">
    <name type="scientific">Brassica napus</name>
    <name type="common">Rape</name>
    <dbReference type="NCBI Taxonomy" id="3708"/>
    <lineage>
        <taxon>Eukaryota</taxon>
        <taxon>Viridiplantae</taxon>
        <taxon>Streptophyta</taxon>
        <taxon>Embryophyta</taxon>
        <taxon>Tracheophyta</taxon>
        <taxon>Spermatophyta</taxon>
        <taxon>Magnoliopsida</taxon>
        <taxon>eudicotyledons</taxon>
        <taxon>Gunneridae</taxon>
        <taxon>Pentapetalae</taxon>
        <taxon>rosids</taxon>
        <taxon>malvids</taxon>
        <taxon>Brassicales</taxon>
        <taxon>Brassicaceae</taxon>
        <taxon>Brassiceae</taxon>
        <taxon>Brassica</taxon>
    </lineage>
</organism>
<sequence length="632" mass="69722">MAILTDGDSEGENPSGGAGGGGSASTGTKEGDLLRVSLMDSEAREVQGGTSNIVKAGTQGENEGGRTGATVGSPISIKDGASKTNSPWLKNSQAGPSVPVIEVVGGVASMQIPEDIFDESELLWKSFVVGYFIGDAPHIGSVHATVNRIWSTPKDGSKIDVQFIEKNTVLFRIDNSQMRTRVLQRKYWHIANVPLVVNVWSPESALNPPDLTSMPLWVDLCGVPNDLYSHKGLKCLTRAVGRFVKLHPNTERCIRLDVARVLTEVNLHEPLVEKITFKDKEGVEREIGVNFPWLPPRCTVCRKWGHKAQDCTGKEVKLLKKPEEEEKGTQVEILADVEKDVGLNDRALSDLLQDLEAITPRPAICASSNDLETDINHKTLDEQHLQAREKAQGIQLIEPTTEAFHTNDTCGWENAHGGRKGTEIGGNQSHQEVLQNQRADGKGIAVSPSRFSPLQDIVEDEEEEEEEEEILKEVEDGEIVDSKVAGKKVQRTQAVSSRRSVAVGKQARGKVARSKDLLAQRKKLPVGSYEVLLRNDESYFLLNGVLTEIFSGVSGWRHLPWDLSSRFLVFIENTLLEKITRSISKSIREKTLLALMPFVQKLTLSLDGDWRDNLMQFVFVVLAKGSRATRVH</sequence>
<feature type="compositionally biased region" description="Gly residues" evidence="1">
    <location>
        <begin position="14"/>
        <end position="24"/>
    </location>
</feature>
<gene>
    <name evidence="3" type="ORF">HID58_018315</name>
</gene>
<feature type="domain" description="DUF4283" evidence="2">
    <location>
        <begin position="122"/>
        <end position="207"/>
    </location>
</feature>
<reference evidence="3 4" key="1">
    <citation type="submission" date="2021-05" db="EMBL/GenBank/DDBJ databases">
        <title>Genome Assembly of Synthetic Allotetraploid Brassica napus Reveals Homoeologous Exchanges between Subgenomes.</title>
        <authorList>
            <person name="Davis J.T."/>
        </authorList>
    </citation>
    <scope>NUCLEOTIDE SEQUENCE [LARGE SCALE GENOMIC DNA]</scope>
    <source>
        <strain evidence="4">cv. Da-Ae</strain>
        <tissue evidence="3">Seedling</tissue>
    </source>
</reference>
<feature type="compositionally biased region" description="Polar residues" evidence="1">
    <location>
        <begin position="82"/>
        <end position="92"/>
    </location>
</feature>
<protein>
    <recommendedName>
        <fullName evidence="2">DUF4283 domain-containing protein</fullName>
    </recommendedName>
</protein>
<evidence type="ECO:0000313" key="3">
    <source>
        <dbReference type="EMBL" id="KAH0926059.1"/>
    </source>
</evidence>
<dbReference type="InterPro" id="IPR025558">
    <property type="entry name" value="DUF4283"/>
</dbReference>
<keyword evidence="4" id="KW-1185">Reference proteome</keyword>
<accession>A0ABQ8D9J9</accession>
<evidence type="ECO:0000256" key="1">
    <source>
        <dbReference type="SAM" id="MobiDB-lite"/>
    </source>
</evidence>
<evidence type="ECO:0000259" key="2">
    <source>
        <dbReference type="Pfam" id="PF14111"/>
    </source>
</evidence>
<dbReference type="PANTHER" id="PTHR31286:SF148">
    <property type="entry name" value="DUF4283 DOMAIN-CONTAINING PROTEIN"/>
    <property type="match status" value="1"/>
</dbReference>
<dbReference type="InterPro" id="IPR040256">
    <property type="entry name" value="At4g02000-like"/>
</dbReference>
<comment type="caution">
    <text evidence="3">The sequence shown here is derived from an EMBL/GenBank/DDBJ whole genome shotgun (WGS) entry which is preliminary data.</text>
</comment>
<feature type="region of interest" description="Disordered" evidence="1">
    <location>
        <begin position="1"/>
        <end position="92"/>
    </location>
</feature>
<dbReference type="Pfam" id="PF14111">
    <property type="entry name" value="DUF4283"/>
    <property type="match status" value="1"/>
</dbReference>
<dbReference type="EMBL" id="JAGKQM010000005">
    <property type="protein sequence ID" value="KAH0926059.1"/>
    <property type="molecule type" value="Genomic_DNA"/>
</dbReference>
<dbReference type="PANTHER" id="PTHR31286">
    <property type="entry name" value="GLYCINE-RICH CELL WALL STRUCTURAL PROTEIN 1.8-LIKE"/>
    <property type="match status" value="1"/>
</dbReference>
<dbReference type="Proteomes" id="UP000824890">
    <property type="component" value="Unassembled WGS sequence"/>
</dbReference>
<proteinExistence type="predicted"/>